<feature type="domain" description="HTH merR-type" evidence="5">
    <location>
        <begin position="20"/>
        <end position="88"/>
    </location>
</feature>
<keyword evidence="3" id="KW-0238">DNA-binding</keyword>
<dbReference type="InterPro" id="IPR047057">
    <property type="entry name" value="MerR_fam"/>
</dbReference>
<dbReference type="PRINTS" id="PR00040">
    <property type="entry name" value="HTHMERR"/>
</dbReference>
<dbReference type="Gene3D" id="1.10.1660.10">
    <property type="match status" value="1"/>
</dbReference>
<evidence type="ECO:0000256" key="3">
    <source>
        <dbReference type="ARBA" id="ARBA00023125"/>
    </source>
</evidence>
<dbReference type="PANTHER" id="PTHR30204:SF69">
    <property type="entry name" value="MERR-FAMILY TRANSCRIPTIONAL REGULATOR"/>
    <property type="match status" value="1"/>
</dbReference>
<name>A0ABN6CQY6_9ACTN</name>
<keyword evidence="4" id="KW-0804">Transcription</keyword>
<keyword evidence="2" id="KW-0805">Transcription regulation</keyword>
<evidence type="ECO:0000256" key="1">
    <source>
        <dbReference type="ARBA" id="ARBA00022491"/>
    </source>
</evidence>
<gene>
    <name evidence="6" type="ORF">Aiant_76360</name>
</gene>
<keyword evidence="1" id="KW-0678">Repressor</keyword>
<organism evidence="6 7">
    <name type="scientific">Actinoplanes ianthinogenes</name>
    <dbReference type="NCBI Taxonomy" id="122358"/>
    <lineage>
        <taxon>Bacteria</taxon>
        <taxon>Bacillati</taxon>
        <taxon>Actinomycetota</taxon>
        <taxon>Actinomycetes</taxon>
        <taxon>Micromonosporales</taxon>
        <taxon>Micromonosporaceae</taxon>
        <taxon>Actinoplanes</taxon>
    </lineage>
</organism>
<accession>A0ABN6CQY6</accession>
<dbReference type="SMART" id="SM00422">
    <property type="entry name" value="HTH_MERR"/>
    <property type="match status" value="1"/>
</dbReference>
<evidence type="ECO:0000256" key="2">
    <source>
        <dbReference type="ARBA" id="ARBA00023015"/>
    </source>
</evidence>
<reference evidence="6 7" key="1">
    <citation type="submission" date="2020-08" db="EMBL/GenBank/DDBJ databases">
        <title>Whole genome shotgun sequence of Actinoplanes ianthinogenes NBRC 13996.</title>
        <authorList>
            <person name="Komaki H."/>
            <person name="Tamura T."/>
        </authorList>
    </citation>
    <scope>NUCLEOTIDE SEQUENCE [LARGE SCALE GENOMIC DNA]</scope>
    <source>
        <strain evidence="6 7">NBRC 13996</strain>
    </source>
</reference>
<evidence type="ECO:0000313" key="7">
    <source>
        <dbReference type="Proteomes" id="UP000676967"/>
    </source>
</evidence>
<evidence type="ECO:0000313" key="6">
    <source>
        <dbReference type="EMBL" id="BCJ46979.1"/>
    </source>
</evidence>
<dbReference type="Pfam" id="PF13411">
    <property type="entry name" value="MerR_1"/>
    <property type="match status" value="1"/>
</dbReference>
<evidence type="ECO:0000259" key="5">
    <source>
        <dbReference type="PROSITE" id="PS50937"/>
    </source>
</evidence>
<dbReference type="PANTHER" id="PTHR30204">
    <property type="entry name" value="REDOX-CYCLING DRUG-SENSING TRANSCRIPTIONAL ACTIVATOR SOXR"/>
    <property type="match status" value="1"/>
</dbReference>
<dbReference type="InterPro" id="IPR000551">
    <property type="entry name" value="MerR-type_HTH_dom"/>
</dbReference>
<dbReference type="EMBL" id="AP023356">
    <property type="protein sequence ID" value="BCJ46979.1"/>
    <property type="molecule type" value="Genomic_DNA"/>
</dbReference>
<dbReference type="PROSITE" id="PS50937">
    <property type="entry name" value="HTH_MERR_2"/>
    <property type="match status" value="1"/>
</dbReference>
<dbReference type="CDD" id="cd01282">
    <property type="entry name" value="HTH_MerR-like_sg3"/>
    <property type="match status" value="1"/>
</dbReference>
<dbReference type="InterPro" id="IPR009061">
    <property type="entry name" value="DNA-bd_dom_put_sf"/>
</dbReference>
<dbReference type="Proteomes" id="UP000676967">
    <property type="component" value="Chromosome"/>
</dbReference>
<proteinExistence type="predicted"/>
<dbReference type="SUPFAM" id="SSF46955">
    <property type="entry name" value="Putative DNA-binding domain"/>
    <property type="match status" value="1"/>
</dbReference>
<sequence>MAATLDVDVDVKVKSCLARAVRISELARRGGVSPRALRYYEEQGLLRPGRTAGGYREYDEAAVRVVQHIRLLLSAGLTTTVIAEILPCIPDDVTTLAPTCPELIDGLTEERARITSSIDKLLAARAVLDRLITSGPR</sequence>
<protein>
    <submittedName>
        <fullName evidence="6">MerR family transcriptional regulator</fullName>
    </submittedName>
</protein>
<keyword evidence="7" id="KW-1185">Reference proteome</keyword>
<evidence type="ECO:0000256" key="4">
    <source>
        <dbReference type="ARBA" id="ARBA00023163"/>
    </source>
</evidence>